<dbReference type="EMBL" id="LWBP01000254">
    <property type="protein sequence ID" value="OQP45717.1"/>
    <property type="molecule type" value="Genomic_DNA"/>
</dbReference>
<gene>
    <name evidence="7" type="ORF">A4R26_09485</name>
</gene>
<feature type="domain" description="HTH cro/C1-type" evidence="6">
    <location>
        <begin position="9"/>
        <end position="63"/>
    </location>
</feature>
<dbReference type="InterPro" id="IPR019756">
    <property type="entry name" value="Pept_S26A_signal_pept_1_Ser-AS"/>
</dbReference>
<dbReference type="GO" id="GO:0006508">
    <property type="term" value="P:proteolysis"/>
    <property type="evidence" value="ECO:0007669"/>
    <property type="project" value="UniProtKB-KW"/>
</dbReference>
<dbReference type="SUPFAM" id="SSF47413">
    <property type="entry name" value="lambda repressor-like DNA-binding domains"/>
    <property type="match status" value="1"/>
</dbReference>
<dbReference type="STRING" id="550983.A4R26_09485"/>
<dbReference type="PROSITE" id="PS00501">
    <property type="entry name" value="SPASE_I_1"/>
    <property type="match status" value="1"/>
</dbReference>
<dbReference type="PANTHER" id="PTHR40661:SF3">
    <property type="entry name" value="FELS-1 PROPHAGE TRANSCRIPTIONAL REGULATOR"/>
    <property type="match status" value="1"/>
</dbReference>
<evidence type="ECO:0000256" key="4">
    <source>
        <dbReference type="ARBA" id="ARBA00023125"/>
    </source>
</evidence>
<keyword evidence="8" id="KW-1185">Reference proteome</keyword>
<dbReference type="Pfam" id="PF01381">
    <property type="entry name" value="HTH_3"/>
    <property type="match status" value="1"/>
</dbReference>
<dbReference type="CDD" id="cd00093">
    <property type="entry name" value="HTH_XRE"/>
    <property type="match status" value="1"/>
</dbReference>
<evidence type="ECO:0000313" key="8">
    <source>
        <dbReference type="Proteomes" id="UP000192276"/>
    </source>
</evidence>
<evidence type="ECO:0000256" key="3">
    <source>
        <dbReference type="ARBA" id="ARBA00023015"/>
    </source>
</evidence>
<keyword evidence="4" id="KW-0238">DNA-binding</keyword>
<dbReference type="GO" id="GO:0016020">
    <property type="term" value="C:membrane"/>
    <property type="evidence" value="ECO:0007669"/>
    <property type="project" value="InterPro"/>
</dbReference>
<dbReference type="InterPro" id="IPR001387">
    <property type="entry name" value="Cro/C1-type_HTH"/>
</dbReference>
<dbReference type="PROSITE" id="PS50943">
    <property type="entry name" value="HTH_CROC1"/>
    <property type="match status" value="1"/>
</dbReference>
<evidence type="ECO:0000256" key="5">
    <source>
        <dbReference type="ARBA" id="ARBA00023163"/>
    </source>
</evidence>
<dbReference type="OrthoDB" id="3831186at2"/>
<comment type="caution">
    <text evidence="7">The sequence shown here is derived from an EMBL/GenBank/DDBJ whole genome shotgun (WGS) entry which is preliminary data.</text>
</comment>
<proteinExistence type="predicted"/>
<dbReference type="InterPro" id="IPR036286">
    <property type="entry name" value="LexA/Signal_pep-like_sf"/>
</dbReference>
<name>A0A1V9EHV5_9BACT</name>
<reference evidence="8" key="1">
    <citation type="submission" date="2016-04" db="EMBL/GenBank/DDBJ databases">
        <authorList>
            <person name="Chen L."/>
            <person name="Zhuang W."/>
            <person name="Wang G."/>
        </authorList>
    </citation>
    <scope>NUCLEOTIDE SEQUENCE [LARGE SCALE GENOMIC DNA]</scope>
    <source>
        <strain evidence="8">208</strain>
    </source>
</reference>
<dbReference type="SMART" id="SM00530">
    <property type="entry name" value="HTH_XRE"/>
    <property type="match status" value="1"/>
</dbReference>
<dbReference type="GO" id="GO:0003677">
    <property type="term" value="F:DNA binding"/>
    <property type="evidence" value="ECO:0007669"/>
    <property type="project" value="UniProtKB-KW"/>
</dbReference>
<accession>A0A1V9EHV5</accession>
<dbReference type="InterPro" id="IPR015927">
    <property type="entry name" value="Peptidase_S24_S26A/B/C"/>
</dbReference>
<organism evidence="7 8">
    <name type="scientific">Niastella populi</name>
    <dbReference type="NCBI Taxonomy" id="550983"/>
    <lineage>
        <taxon>Bacteria</taxon>
        <taxon>Pseudomonadati</taxon>
        <taxon>Bacteroidota</taxon>
        <taxon>Chitinophagia</taxon>
        <taxon>Chitinophagales</taxon>
        <taxon>Chitinophagaceae</taxon>
        <taxon>Niastella</taxon>
    </lineage>
</organism>
<keyword evidence="2" id="KW-0378">Hydrolase</keyword>
<dbReference type="SUPFAM" id="SSF51306">
    <property type="entry name" value="LexA/Signal peptidase"/>
    <property type="match status" value="1"/>
</dbReference>
<evidence type="ECO:0000256" key="1">
    <source>
        <dbReference type="ARBA" id="ARBA00022670"/>
    </source>
</evidence>
<keyword evidence="1" id="KW-0645">Protease</keyword>
<dbReference type="PANTHER" id="PTHR40661">
    <property type="match status" value="1"/>
</dbReference>
<dbReference type="Gene3D" id="2.10.109.10">
    <property type="entry name" value="Umud Fragment, subunit A"/>
    <property type="match status" value="1"/>
</dbReference>
<dbReference type="Pfam" id="PF00717">
    <property type="entry name" value="Peptidase_S24"/>
    <property type="match status" value="1"/>
</dbReference>
<dbReference type="GO" id="GO:0004252">
    <property type="term" value="F:serine-type endopeptidase activity"/>
    <property type="evidence" value="ECO:0007669"/>
    <property type="project" value="InterPro"/>
</dbReference>
<keyword evidence="5" id="KW-0804">Transcription</keyword>
<dbReference type="InterPro" id="IPR010982">
    <property type="entry name" value="Lambda_DNA-bd_dom_sf"/>
</dbReference>
<dbReference type="RefSeq" id="WP_081171428.1">
    <property type="nucleotide sequence ID" value="NZ_LWBP01000254.1"/>
</dbReference>
<dbReference type="Gene3D" id="1.10.260.40">
    <property type="entry name" value="lambda repressor-like DNA-binding domains"/>
    <property type="match status" value="1"/>
</dbReference>
<evidence type="ECO:0000313" key="7">
    <source>
        <dbReference type="EMBL" id="OQP45717.1"/>
    </source>
</evidence>
<keyword evidence="3" id="KW-0805">Transcription regulation</keyword>
<dbReference type="Proteomes" id="UP000192276">
    <property type="component" value="Unassembled WGS sequence"/>
</dbReference>
<dbReference type="CDD" id="cd06462">
    <property type="entry name" value="Peptidase_S24_S26"/>
    <property type="match status" value="1"/>
</dbReference>
<dbReference type="AlphaFoldDB" id="A0A1V9EHV5"/>
<evidence type="ECO:0000256" key="2">
    <source>
        <dbReference type="ARBA" id="ARBA00022801"/>
    </source>
</evidence>
<sequence length="303" mass="34144">MPTFFASNLSFLRKNKGLTQAEVATALGLKRNTFSNYETTHSEPDLNTLEKIASFFDISMDELISIDLSKGGLVELKGGNDEKNDDRDKINGGVTNGNVTSAVRQYLPPIDEDLPVSVVGSTLYPYRRFQAPKIITIDSQGEENIIYVPVKARAGYMLGYGDPQFIQSLSAYRLPGYTNGTYRIFEVEGHSMFPTLQDADRVIARWADISEVRDDRVYVLVTRTQGVLIKRLINRHHEGKIIVKSDNNHAGEFPTIVMEVDEVAEIWYVVERWTRQLPGPGEIYKRLVNIEAELAVLKQKLGE</sequence>
<protein>
    <recommendedName>
        <fullName evidence="6">HTH cro/C1-type domain-containing protein</fullName>
    </recommendedName>
</protein>
<evidence type="ECO:0000259" key="6">
    <source>
        <dbReference type="PROSITE" id="PS50943"/>
    </source>
</evidence>